<sequence>MQDIVFRSYWFFCDILISVMNYVYGKTYAFQFQIDTLVVFFLYSQRIYIHSFSLLKKKKRQRYSIYTMRICI</sequence>
<comment type="caution">
    <text evidence="2">The sequence shown here is derived from an EMBL/GenBank/DDBJ whole genome shotgun (WGS) entry which is preliminary data.</text>
</comment>
<gene>
    <name evidence="2" type="ORF">J3Q64DRAFT_1761388</name>
</gene>
<name>A0ABR3AR67_PHYBL</name>
<dbReference type="Proteomes" id="UP001448207">
    <property type="component" value="Unassembled WGS sequence"/>
</dbReference>
<evidence type="ECO:0008006" key="4">
    <source>
        <dbReference type="Google" id="ProtNLM"/>
    </source>
</evidence>
<protein>
    <recommendedName>
        <fullName evidence="4">EXS domain-containing protein</fullName>
    </recommendedName>
</protein>
<dbReference type="EMBL" id="JBCLYO010000021">
    <property type="protein sequence ID" value="KAL0079816.1"/>
    <property type="molecule type" value="Genomic_DNA"/>
</dbReference>
<keyword evidence="1" id="KW-0812">Transmembrane</keyword>
<organism evidence="2 3">
    <name type="scientific">Phycomyces blakesleeanus</name>
    <dbReference type="NCBI Taxonomy" id="4837"/>
    <lineage>
        <taxon>Eukaryota</taxon>
        <taxon>Fungi</taxon>
        <taxon>Fungi incertae sedis</taxon>
        <taxon>Mucoromycota</taxon>
        <taxon>Mucoromycotina</taxon>
        <taxon>Mucoromycetes</taxon>
        <taxon>Mucorales</taxon>
        <taxon>Phycomycetaceae</taxon>
        <taxon>Phycomyces</taxon>
    </lineage>
</organism>
<reference evidence="2 3" key="1">
    <citation type="submission" date="2024-04" db="EMBL/GenBank/DDBJ databases">
        <title>Symmetric and asymmetric DNA N6-adenine methylation regulates different biological responses in Mucorales.</title>
        <authorList>
            <consortium name="Lawrence Berkeley National Laboratory"/>
            <person name="Lax C."/>
            <person name="Mondo S.J."/>
            <person name="Osorio-Concepcion M."/>
            <person name="Muszewska A."/>
            <person name="Corrochano-Luque M."/>
            <person name="Gutierrez G."/>
            <person name="Riley R."/>
            <person name="Lipzen A."/>
            <person name="Guo J."/>
            <person name="Hundley H."/>
            <person name="Amirebrahimi M."/>
            <person name="Ng V."/>
            <person name="Lorenzo-Gutierrez D."/>
            <person name="Binder U."/>
            <person name="Yang J."/>
            <person name="Song Y."/>
            <person name="Canovas D."/>
            <person name="Navarro E."/>
            <person name="Freitag M."/>
            <person name="Gabaldon T."/>
            <person name="Grigoriev I.V."/>
            <person name="Corrochano L.M."/>
            <person name="Nicolas F.E."/>
            <person name="Garre V."/>
        </authorList>
    </citation>
    <scope>NUCLEOTIDE SEQUENCE [LARGE SCALE GENOMIC DNA]</scope>
    <source>
        <strain evidence="2 3">L51</strain>
    </source>
</reference>
<keyword evidence="1" id="KW-0472">Membrane</keyword>
<proteinExistence type="predicted"/>
<keyword evidence="3" id="KW-1185">Reference proteome</keyword>
<evidence type="ECO:0000313" key="2">
    <source>
        <dbReference type="EMBL" id="KAL0079816.1"/>
    </source>
</evidence>
<feature type="transmembrane region" description="Helical" evidence="1">
    <location>
        <begin position="7"/>
        <end position="24"/>
    </location>
</feature>
<accession>A0ABR3AR67</accession>
<feature type="transmembrane region" description="Helical" evidence="1">
    <location>
        <begin position="30"/>
        <end position="49"/>
    </location>
</feature>
<evidence type="ECO:0000256" key="1">
    <source>
        <dbReference type="SAM" id="Phobius"/>
    </source>
</evidence>
<feature type="non-terminal residue" evidence="2">
    <location>
        <position position="72"/>
    </location>
</feature>
<evidence type="ECO:0000313" key="3">
    <source>
        <dbReference type="Proteomes" id="UP001448207"/>
    </source>
</evidence>
<keyword evidence="1" id="KW-1133">Transmembrane helix</keyword>